<organism evidence="4 5">
    <name type="scientific">Paenibacillus albicereus</name>
    <dbReference type="NCBI Taxonomy" id="2726185"/>
    <lineage>
        <taxon>Bacteria</taxon>
        <taxon>Bacillati</taxon>
        <taxon>Bacillota</taxon>
        <taxon>Bacilli</taxon>
        <taxon>Bacillales</taxon>
        <taxon>Paenibacillaceae</taxon>
        <taxon>Paenibacillus</taxon>
    </lineage>
</organism>
<dbReference type="Gene3D" id="3.20.20.80">
    <property type="entry name" value="Glycosidases"/>
    <property type="match status" value="1"/>
</dbReference>
<reference evidence="4 5" key="1">
    <citation type="submission" date="2020-04" db="EMBL/GenBank/DDBJ databases">
        <title>Novel Paenibacillus strain UniB2 isolated from commercial digestive syrup.</title>
        <authorList>
            <person name="Thorat V."/>
            <person name="Kirdat K."/>
            <person name="Tiwarekar B."/>
            <person name="Yadav A."/>
        </authorList>
    </citation>
    <scope>NUCLEOTIDE SEQUENCE [LARGE SCALE GENOMIC DNA]</scope>
    <source>
        <strain evidence="4 5">UniB2</strain>
    </source>
</reference>
<dbReference type="InterPro" id="IPR008979">
    <property type="entry name" value="Galactose-bd-like_sf"/>
</dbReference>
<proteinExistence type="predicted"/>
<feature type="domain" description="CBM6" evidence="3">
    <location>
        <begin position="39"/>
        <end position="164"/>
    </location>
</feature>
<dbReference type="Proteomes" id="UP000502136">
    <property type="component" value="Chromosome"/>
</dbReference>
<dbReference type="PROSITE" id="PS51175">
    <property type="entry name" value="CBM6"/>
    <property type="match status" value="1"/>
</dbReference>
<dbReference type="EMBL" id="CP051428">
    <property type="protein sequence ID" value="QJC51492.1"/>
    <property type="molecule type" value="Genomic_DNA"/>
</dbReference>
<evidence type="ECO:0000313" key="5">
    <source>
        <dbReference type="Proteomes" id="UP000502136"/>
    </source>
</evidence>
<dbReference type="KEGG" id="palr:HGI30_07980"/>
<dbReference type="Pfam" id="PF03422">
    <property type="entry name" value="CBM_6"/>
    <property type="match status" value="1"/>
</dbReference>
<dbReference type="SUPFAM" id="SSF49785">
    <property type="entry name" value="Galactose-binding domain-like"/>
    <property type="match status" value="1"/>
</dbReference>
<dbReference type="InterPro" id="IPR006584">
    <property type="entry name" value="Cellulose-bd_IV"/>
</dbReference>
<evidence type="ECO:0000259" key="3">
    <source>
        <dbReference type="PROSITE" id="PS51175"/>
    </source>
</evidence>
<dbReference type="InterPro" id="IPR005084">
    <property type="entry name" value="CBM6"/>
</dbReference>
<keyword evidence="5" id="KW-1185">Reference proteome</keyword>
<dbReference type="Gene3D" id="2.60.120.260">
    <property type="entry name" value="Galactose-binding domain-like"/>
    <property type="match status" value="1"/>
</dbReference>
<dbReference type="CDD" id="cd04084">
    <property type="entry name" value="CBM6_xylanase-like"/>
    <property type="match status" value="1"/>
</dbReference>
<dbReference type="AlphaFoldDB" id="A0A6H2GVS5"/>
<feature type="chain" id="PRO_5039092535" evidence="2">
    <location>
        <begin position="31"/>
        <end position="565"/>
    </location>
</feature>
<accession>A0A6H2GVS5</accession>
<name>A0A6H2GVS5_9BACL</name>
<sequence length="565" mass="60370">MNNLSPSRRWRPLLGALAAAALLAAGISWPQGTAEAASAFVQTAASSYTSQSGIQLENSSEGGQNVAFIDNGDYIAFSNVDFGSGAASLDVRVASNAGGGTIEARLDSAGGTLAATCAVPGTGGWQNWQTKSCSVSGATGVHTLYLKFTGGAGNLFNVLWFKFNAGGGSAGGDVVGKIFAGYQGWFNASGDGSPNNGWIHWSKTSSAPSTSGNTNFELYPDMREYANKYATALGNLNNGQPATLFSSYDQQTVSKHFEWMQAYGIDGAALQRFGADESDAPNGWKTNRDSVAVKVKNAAEAYGRKFYVMYDITGMNPSNWVNAVKHDWTANVVGGMGLTGSSAYARQNGKIVVNIWGMGFTDRPGTAAEAAGLISWFKQQGAYVIGGVPAFWRTGVEDSKPGFLDVYKSLDMISPWFVGRFGTLTDVDHWKTNFWQPDKTFTQQNGIAYQPVLWPGFSWSNLKPGAPQNQIPRLHGDFMWKQAYSMKSVGIDTGYVAMFDEYDEGTAIAKAAENSSMIPSAPYFLTLNADGVAVSSDFYLRLTGDIGRMFKGQIAATAAHPTSHQ</sequence>
<protein>
    <submittedName>
        <fullName evidence="4">Carbohydrate-binding protein</fullName>
    </submittedName>
</protein>
<evidence type="ECO:0000256" key="2">
    <source>
        <dbReference type="SAM" id="SignalP"/>
    </source>
</evidence>
<gene>
    <name evidence="4" type="ORF">HGI30_07980</name>
</gene>
<evidence type="ECO:0000313" key="4">
    <source>
        <dbReference type="EMBL" id="QJC51492.1"/>
    </source>
</evidence>
<evidence type="ECO:0000256" key="1">
    <source>
        <dbReference type="ARBA" id="ARBA00022729"/>
    </source>
</evidence>
<dbReference type="CDD" id="cd11576">
    <property type="entry name" value="GH99_GH71_like_2"/>
    <property type="match status" value="1"/>
</dbReference>
<dbReference type="RefSeq" id="WP_168907139.1">
    <property type="nucleotide sequence ID" value="NZ_CP051428.1"/>
</dbReference>
<feature type="signal peptide" evidence="2">
    <location>
        <begin position="1"/>
        <end position="30"/>
    </location>
</feature>
<dbReference type="GO" id="GO:0030246">
    <property type="term" value="F:carbohydrate binding"/>
    <property type="evidence" value="ECO:0007669"/>
    <property type="project" value="InterPro"/>
</dbReference>
<keyword evidence="1 2" id="KW-0732">Signal</keyword>
<dbReference type="SMART" id="SM00606">
    <property type="entry name" value="CBD_IV"/>
    <property type="match status" value="1"/>
</dbReference>